<dbReference type="InterPro" id="IPR006703">
    <property type="entry name" value="G_AIG1"/>
</dbReference>
<keyword evidence="1" id="KW-0547">Nucleotide-binding</keyword>
<dbReference type="OrthoDB" id="8954335at2759"/>
<reference evidence="6" key="2">
    <citation type="submission" date="2024-04" db="EMBL/GenBank/DDBJ databases">
        <authorList>
            <person name="Chen Y."/>
            <person name="Shah S."/>
            <person name="Dougan E. K."/>
            <person name="Thang M."/>
            <person name="Chan C."/>
        </authorList>
    </citation>
    <scope>NUCLEOTIDE SEQUENCE [LARGE SCALE GENOMIC DNA]</scope>
</reference>
<dbReference type="GO" id="GO:0006508">
    <property type="term" value="P:proteolysis"/>
    <property type="evidence" value="ECO:0007669"/>
    <property type="project" value="InterPro"/>
</dbReference>
<dbReference type="Proteomes" id="UP001152797">
    <property type="component" value="Unassembled WGS sequence"/>
</dbReference>
<dbReference type="Pfam" id="PF04548">
    <property type="entry name" value="AIG1"/>
    <property type="match status" value="1"/>
</dbReference>
<dbReference type="PANTHER" id="PTHR10903">
    <property type="entry name" value="GTPASE, IMAP FAMILY MEMBER-RELATED"/>
    <property type="match status" value="1"/>
</dbReference>
<proteinExistence type="predicted"/>
<dbReference type="EMBL" id="CAMXCT020001247">
    <property type="protein sequence ID" value="CAL1141642.1"/>
    <property type="molecule type" value="Genomic_DNA"/>
</dbReference>
<dbReference type="Gene3D" id="3.40.50.1460">
    <property type="match status" value="1"/>
</dbReference>
<dbReference type="PANTHER" id="PTHR10903:SF184">
    <property type="entry name" value="GTP-BINDING PROTEIN A"/>
    <property type="match status" value="1"/>
</dbReference>
<evidence type="ECO:0000313" key="5">
    <source>
        <dbReference type="EMBL" id="CAI3988267.1"/>
    </source>
</evidence>
<evidence type="ECO:0000313" key="6">
    <source>
        <dbReference type="EMBL" id="CAL1141642.1"/>
    </source>
</evidence>
<keyword evidence="8" id="KW-1185">Reference proteome</keyword>
<sequence length="632" mass="70081">MPDVVSRAIICAISEYEHWQKLPGAQIDAELGLHVLSDDLDASAVTTIMAGRVTHDDLERGFREVIQDLECSEEEFPVLVVLVSCHAVHVDEKIFPQLIPSDSPIAIGGEVATAAFDIEEHFFNPLKNLRFRSPKAKRLRVVMVFDCCRQDLSNSQDVPRGLRNLLPRLKHDFYIICSCDQGSQSFERAESGGALMSVLLPSLKYAKNICDVFADASCRVTRQRPNEYYRRGNNVPVLGSLPDNPPGWVLSEKDELGDDFRQVSLVVLSGITGHGKSTLGNAITQNESFKVPEVGAGLSSETKSVKHEDIELDAKKYRIIDTPGFNNTHLSMEEIWTRFSGFADLAPAGIDVFLHVVEWGPFTEEKSRALKCLQEIAGEECNEHVLLVFSRAPPDFHRRIVEESERNSNLKEALGTVGSFTAVNCQTLAEMKKAHETITAAVQFLIEKNGKKYSNDLVKIAKTNRIQLVNLMKQLNESDACEVQTLISQVYTGSLSSAKALDLATEKLAQQQSQLQQPQPPSVQVSNSEGAQVTRERLKEAVVRTVPLMRSIGACGQALADAHGGPTGQDFMYGWWGSLGHVESLLSHQHEEKQKEDRLKAMGFSEDRVRSALDEARGDFDAALELLLTEDR</sequence>
<dbReference type="InterPro" id="IPR009060">
    <property type="entry name" value="UBA-like_sf"/>
</dbReference>
<dbReference type="Gene3D" id="1.10.8.10">
    <property type="entry name" value="DNA helicase RuvA subunit, C-terminal domain"/>
    <property type="match status" value="1"/>
</dbReference>
<dbReference type="EMBL" id="CAMXCT030001247">
    <property type="protein sequence ID" value="CAL4775579.1"/>
    <property type="molecule type" value="Genomic_DNA"/>
</dbReference>
<dbReference type="Gene3D" id="3.40.50.300">
    <property type="entry name" value="P-loop containing nucleotide triphosphate hydrolases"/>
    <property type="match status" value="1"/>
</dbReference>
<reference evidence="5" key="1">
    <citation type="submission" date="2022-10" db="EMBL/GenBank/DDBJ databases">
        <authorList>
            <person name="Chen Y."/>
            <person name="Dougan E. K."/>
            <person name="Chan C."/>
            <person name="Rhodes N."/>
            <person name="Thang M."/>
        </authorList>
    </citation>
    <scope>NUCLEOTIDE SEQUENCE</scope>
</reference>
<protein>
    <submittedName>
        <fullName evidence="7">AIG1-type G domain-containing protein</fullName>
    </submittedName>
</protein>
<dbReference type="Pfam" id="PF00627">
    <property type="entry name" value="UBA"/>
    <property type="match status" value="1"/>
</dbReference>
<feature type="compositionally biased region" description="Low complexity" evidence="3">
    <location>
        <begin position="511"/>
        <end position="526"/>
    </location>
</feature>
<name>A0A9P1FVX5_9DINO</name>
<evidence type="ECO:0000313" key="8">
    <source>
        <dbReference type="Proteomes" id="UP001152797"/>
    </source>
</evidence>
<evidence type="ECO:0000259" key="4">
    <source>
        <dbReference type="PROSITE" id="PS50030"/>
    </source>
</evidence>
<evidence type="ECO:0000313" key="7">
    <source>
        <dbReference type="EMBL" id="CAL4775579.1"/>
    </source>
</evidence>
<keyword evidence="2" id="KW-0342">GTP-binding</keyword>
<dbReference type="InterPro" id="IPR045058">
    <property type="entry name" value="GIMA/IAN/Toc"/>
</dbReference>
<dbReference type="InterPro" id="IPR011600">
    <property type="entry name" value="Pept_C14_caspase"/>
</dbReference>
<organism evidence="5">
    <name type="scientific">Cladocopium goreaui</name>
    <dbReference type="NCBI Taxonomy" id="2562237"/>
    <lineage>
        <taxon>Eukaryota</taxon>
        <taxon>Sar</taxon>
        <taxon>Alveolata</taxon>
        <taxon>Dinophyceae</taxon>
        <taxon>Suessiales</taxon>
        <taxon>Symbiodiniaceae</taxon>
        <taxon>Cladocopium</taxon>
    </lineage>
</organism>
<comment type="caution">
    <text evidence="5">The sequence shown here is derived from an EMBL/GenBank/DDBJ whole genome shotgun (WGS) entry which is preliminary data.</text>
</comment>
<feature type="region of interest" description="Disordered" evidence="3">
    <location>
        <begin position="511"/>
        <end position="531"/>
    </location>
</feature>
<dbReference type="InterPro" id="IPR027417">
    <property type="entry name" value="P-loop_NTPase"/>
</dbReference>
<evidence type="ECO:0000256" key="3">
    <source>
        <dbReference type="SAM" id="MobiDB-lite"/>
    </source>
</evidence>
<dbReference type="GO" id="GO:0005525">
    <property type="term" value="F:GTP binding"/>
    <property type="evidence" value="ECO:0007669"/>
    <property type="project" value="UniProtKB-KW"/>
</dbReference>
<dbReference type="PROSITE" id="PS50030">
    <property type="entry name" value="UBA"/>
    <property type="match status" value="1"/>
</dbReference>
<feature type="domain" description="UBA" evidence="4">
    <location>
        <begin position="589"/>
        <end position="630"/>
    </location>
</feature>
<dbReference type="AlphaFoldDB" id="A0A9P1FVX5"/>
<evidence type="ECO:0000256" key="2">
    <source>
        <dbReference type="ARBA" id="ARBA00023134"/>
    </source>
</evidence>
<dbReference type="Pfam" id="PF00656">
    <property type="entry name" value="Peptidase_C14"/>
    <property type="match status" value="1"/>
</dbReference>
<gene>
    <name evidence="5" type="ORF">C1SCF055_LOCUS15466</name>
</gene>
<dbReference type="SMART" id="SM00165">
    <property type="entry name" value="UBA"/>
    <property type="match status" value="1"/>
</dbReference>
<dbReference type="SUPFAM" id="SSF52540">
    <property type="entry name" value="P-loop containing nucleoside triphosphate hydrolases"/>
    <property type="match status" value="1"/>
</dbReference>
<accession>A0A9P1FVX5</accession>
<evidence type="ECO:0000256" key="1">
    <source>
        <dbReference type="ARBA" id="ARBA00022741"/>
    </source>
</evidence>
<dbReference type="InterPro" id="IPR015940">
    <property type="entry name" value="UBA"/>
</dbReference>
<dbReference type="SUPFAM" id="SSF46934">
    <property type="entry name" value="UBA-like"/>
    <property type="match status" value="1"/>
</dbReference>
<dbReference type="GO" id="GO:0004197">
    <property type="term" value="F:cysteine-type endopeptidase activity"/>
    <property type="evidence" value="ECO:0007669"/>
    <property type="project" value="InterPro"/>
</dbReference>
<dbReference type="EMBL" id="CAMXCT010001247">
    <property type="protein sequence ID" value="CAI3988267.1"/>
    <property type="molecule type" value="Genomic_DNA"/>
</dbReference>